<reference evidence="1" key="1">
    <citation type="submission" date="2021-12" db="EMBL/GenBank/DDBJ databases">
        <authorList>
            <person name="Cha I.-T."/>
            <person name="Lee K.-E."/>
            <person name="Park S.-J."/>
        </authorList>
    </citation>
    <scope>NUCLEOTIDE SEQUENCE</scope>
    <source>
        <strain evidence="1">YSM-43</strain>
    </source>
</reference>
<gene>
    <name evidence="1" type="ORF">LXD69_01115</name>
</gene>
<evidence type="ECO:0000313" key="1">
    <source>
        <dbReference type="EMBL" id="UOX34126.1"/>
    </source>
</evidence>
<sequence>MESEKDIEILKHALDFKLELFNEIRFGYLESEEVVNQVEKSDDLLANIIEEEIEVRDEASVSISNDMDNEEEEVIRRVPVNKFGTSYFGRRRR</sequence>
<dbReference type="Proteomes" id="UP000830454">
    <property type="component" value="Chromosome"/>
</dbReference>
<reference evidence="1" key="2">
    <citation type="submission" date="2022-04" db="EMBL/GenBank/DDBJ databases">
        <title>Complete Genome Sequence of Flavobacterium sediminilitoris YSM-43, Isolated from a Tidal Sediment.</title>
        <authorList>
            <person name="Lee P.A."/>
        </authorList>
    </citation>
    <scope>NUCLEOTIDE SEQUENCE</scope>
    <source>
        <strain evidence="1">YSM-43</strain>
    </source>
</reference>
<accession>A0ABY4HPI4</accession>
<name>A0ABY4HPI4_9FLAO</name>
<protein>
    <submittedName>
        <fullName evidence="1">Uncharacterized protein</fullName>
    </submittedName>
</protein>
<organism evidence="1 2">
    <name type="scientific">Flavobacterium sediminilitoris</name>
    <dbReference type="NCBI Taxonomy" id="2024526"/>
    <lineage>
        <taxon>Bacteria</taxon>
        <taxon>Pseudomonadati</taxon>
        <taxon>Bacteroidota</taxon>
        <taxon>Flavobacteriia</taxon>
        <taxon>Flavobacteriales</taxon>
        <taxon>Flavobacteriaceae</taxon>
        <taxon>Flavobacterium</taxon>
    </lineage>
</organism>
<evidence type="ECO:0000313" key="2">
    <source>
        <dbReference type="Proteomes" id="UP000830454"/>
    </source>
</evidence>
<dbReference type="EMBL" id="CP090145">
    <property type="protein sequence ID" value="UOX34126.1"/>
    <property type="molecule type" value="Genomic_DNA"/>
</dbReference>
<keyword evidence="2" id="KW-1185">Reference proteome</keyword>
<dbReference type="RefSeq" id="WP_045968477.1">
    <property type="nucleotide sequence ID" value="NZ_CP090145.1"/>
</dbReference>
<proteinExistence type="predicted"/>